<dbReference type="Proteomes" id="UP000829999">
    <property type="component" value="Chromosome 10"/>
</dbReference>
<name>A0A9R0DFY4_SPOFR</name>
<sequence length="175" mass="19355">MACFLSQKLLYNSQRHNSKAHCTHLATSCKFLLSRTRKTKNIKMRSFIIITVLSALAACYGANLPSEEFSKGFTIVFDDSAPNGRTMSPVDMKISWEGWTLLSQGTYIVPAIAGEVQSITKVFQPEADVRISGFSIAYNEYALPSYTPLPNNAMNITLTSIPGEGIHCFISIYSQ</sequence>
<dbReference type="OrthoDB" id="6818903at2759"/>
<keyword evidence="1" id="KW-1133">Transmembrane helix</keyword>
<gene>
    <name evidence="3" type="primary">LOC118277171</name>
</gene>
<keyword evidence="2" id="KW-1185">Reference proteome</keyword>
<dbReference type="GeneID" id="118277171"/>
<organism evidence="2 3">
    <name type="scientific">Spodoptera frugiperda</name>
    <name type="common">Fall armyworm</name>
    <dbReference type="NCBI Taxonomy" id="7108"/>
    <lineage>
        <taxon>Eukaryota</taxon>
        <taxon>Metazoa</taxon>
        <taxon>Ecdysozoa</taxon>
        <taxon>Arthropoda</taxon>
        <taxon>Hexapoda</taxon>
        <taxon>Insecta</taxon>
        <taxon>Pterygota</taxon>
        <taxon>Neoptera</taxon>
        <taxon>Endopterygota</taxon>
        <taxon>Lepidoptera</taxon>
        <taxon>Glossata</taxon>
        <taxon>Ditrysia</taxon>
        <taxon>Noctuoidea</taxon>
        <taxon>Noctuidae</taxon>
        <taxon>Amphipyrinae</taxon>
        <taxon>Spodoptera</taxon>
    </lineage>
</organism>
<keyword evidence="1" id="KW-0472">Membrane</keyword>
<proteinExistence type="predicted"/>
<dbReference type="AlphaFoldDB" id="A0A9R0DFY4"/>
<accession>A0A9R0DFY4</accession>
<evidence type="ECO:0000256" key="1">
    <source>
        <dbReference type="SAM" id="Phobius"/>
    </source>
</evidence>
<feature type="transmembrane region" description="Helical" evidence="1">
    <location>
        <begin position="44"/>
        <end position="63"/>
    </location>
</feature>
<evidence type="ECO:0000313" key="2">
    <source>
        <dbReference type="Proteomes" id="UP000829999"/>
    </source>
</evidence>
<protein>
    <submittedName>
        <fullName evidence="3">Uncharacterized protein LOC118277171</fullName>
    </submittedName>
</protein>
<dbReference type="RefSeq" id="XP_035451778.2">
    <property type="nucleotide sequence ID" value="XM_035595885.2"/>
</dbReference>
<evidence type="ECO:0000313" key="3">
    <source>
        <dbReference type="RefSeq" id="XP_035451778.2"/>
    </source>
</evidence>
<keyword evidence="1" id="KW-0812">Transmembrane</keyword>
<reference evidence="3" key="1">
    <citation type="submission" date="2025-08" db="UniProtKB">
        <authorList>
            <consortium name="RefSeq"/>
        </authorList>
    </citation>
    <scope>IDENTIFICATION</scope>
    <source>
        <tissue evidence="3">Whole larval tissue</tissue>
    </source>
</reference>